<organism evidence="1 2">
    <name type="scientific">Cercospora beticola</name>
    <name type="common">Sugarbeet leaf spot fungus</name>
    <dbReference type="NCBI Taxonomy" id="122368"/>
    <lineage>
        <taxon>Eukaryota</taxon>
        <taxon>Fungi</taxon>
        <taxon>Dikarya</taxon>
        <taxon>Ascomycota</taxon>
        <taxon>Pezizomycotina</taxon>
        <taxon>Dothideomycetes</taxon>
        <taxon>Dothideomycetidae</taxon>
        <taxon>Mycosphaerellales</taxon>
        <taxon>Mycosphaerellaceae</taxon>
        <taxon>Cercospora</taxon>
    </lineage>
</organism>
<dbReference type="OrthoDB" id="3621151at2759"/>
<dbReference type="AlphaFoldDB" id="A0A2G5HLQ8"/>
<evidence type="ECO:0000313" key="2">
    <source>
        <dbReference type="Proteomes" id="UP000230605"/>
    </source>
</evidence>
<dbReference type="EMBL" id="LKMD01000105">
    <property type="protein sequence ID" value="PIA93487.1"/>
    <property type="molecule type" value="Genomic_DNA"/>
</dbReference>
<reference evidence="1 2" key="1">
    <citation type="submission" date="2015-10" db="EMBL/GenBank/DDBJ databases">
        <title>The cercosporin biosynthetic gene cluster was horizontally transferred to several fungal lineages and shown to be expanded in Cercospora beticola based on microsynteny with recipient genomes.</title>
        <authorList>
            <person name="De Jonge R."/>
            <person name="Ebert M.K."/>
            <person name="Suttle J.C."/>
            <person name="Jurick Ii W.M."/>
            <person name="Secor G.A."/>
            <person name="Thomma B.P."/>
            <person name="Van De Peer Y."/>
            <person name="Bolton M.D."/>
        </authorList>
    </citation>
    <scope>NUCLEOTIDE SEQUENCE [LARGE SCALE GENOMIC DNA]</scope>
    <source>
        <strain evidence="1 2">09-40</strain>
    </source>
</reference>
<sequence length="73" mass="8728">MCSYSFLYYYCGCDVFMIDDSVEYCGNRYLNGYSVEIWSADMCKDRVVKCNGRSRWYCSECSEDHTLEYELEE</sequence>
<accession>A0A2G5HLQ8</accession>
<gene>
    <name evidence="1" type="ORF">CB0940_04995</name>
</gene>
<protein>
    <submittedName>
        <fullName evidence="1">Uncharacterized protein</fullName>
    </submittedName>
</protein>
<proteinExistence type="predicted"/>
<comment type="caution">
    <text evidence="1">The sequence shown here is derived from an EMBL/GenBank/DDBJ whole genome shotgun (WGS) entry which is preliminary data.</text>
</comment>
<evidence type="ECO:0000313" key="1">
    <source>
        <dbReference type="EMBL" id="PIA93487.1"/>
    </source>
</evidence>
<dbReference type="Proteomes" id="UP000230605">
    <property type="component" value="Chromosome 4"/>
</dbReference>
<name>A0A2G5HLQ8_CERBT</name>